<protein>
    <submittedName>
        <fullName evidence="1">Uncharacterized protein</fullName>
    </submittedName>
</protein>
<name>A0A9P0DSV6_PHYSR</name>
<dbReference type="EMBL" id="OU900098">
    <property type="protein sequence ID" value="CAH1185082.1"/>
    <property type="molecule type" value="Genomic_DNA"/>
</dbReference>
<evidence type="ECO:0000313" key="1">
    <source>
        <dbReference type="EMBL" id="CAH1185082.1"/>
    </source>
</evidence>
<dbReference type="Proteomes" id="UP001153712">
    <property type="component" value="Chromosome 5"/>
</dbReference>
<reference evidence="1" key="1">
    <citation type="submission" date="2022-01" db="EMBL/GenBank/DDBJ databases">
        <authorList>
            <person name="King R."/>
        </authorList>
    </citation>
    <scope>NUCLEOTIDE SEQUENCE</scope>
</reference>
<accession>A0A9P0DSV6</accession>
<organism evidence="1 2">
    <name type="scientific">Phyllotreta striolata</name>
    <name type="common">Striped flea beetle</name>
    <name type="synonym">Crioceris striolata</name>
    <dbReference type="NCBI Taxonomy" id="444603"/>
    <lineage>
        <taxon>Eukaryota</taxon>
        <taxon>Metazoa</taxon>
        <taxon>Ecdysozoa</taxon>
        <taxon>Arthropoda</taxon>
        <taxon>Hexapoda</taxon>
        <taxon>Insecta</taxon>
        <taxon>Pterygota</taxon>
        <taxon>Neoptera</taxon>
        <taxon>Endopterygota</taxon>
        <taxon>Coleoptera</taxon>
        <taxon>Polyphaga</taxon>
        <taxon>Cucujiformia</taxon>
        <taxon>Chrysomeloidea</taxon>
        <taxon>Chrysomelidae</taxon>
        <taxon>Galerucinae</taxon>
        <taxon>Alticini</taxon>
        <taxon>Phyllotreta</taxon>
    </lineage>
</organism>
<gene>
    <name evidence="1" type="ORF">PHYEVI_LOCUS8261</name>
</gene>
<dbReference type="AlphaFoldDB" id="A0A9P0DSV6"/>
<proteinExistence type="predicted"/>
<evidence type="ECO:0000313" key="2">
    <source>
        <dbReference type="Proteomes" id="UP001153712"/>
    </source>
</evidence>
<keyword evidence="2" id="KW-1185">Reference proteome</keyword>
<sequence length="87" mass="9781">MPPPPRTKDQRRRWQIPKYKYVGNPQLPTWGHVTSHFGPVVPPCIPSYVPVPVYSPAIMSGFSTTYCPPCPQPCPQPCGRKHPCILD</sequence>